<dbReference type="OrthoDB" id="438080at2759"/>
<dbReference type="EMBL" id="ML975390">
    <property type="protein sequence ID" value="KAF1830604.1"/>
    <property type="molecule type" value="Genomic_DNA"/>
</dbReference>
<dbReference type="Pfam" id="PF04032">
    <property type="entry name" value="Rpr2"/>
    <property type="match status" value="1"/>
</dbReference>
<evidence type="ECO:0000256" key="1">
    <source>
        <dbReference type="SAM" id="MobiDB-lite"/>
    </source>
</evidence>
<evidence type="ECO:0000313" key="2">
    <source>
        <dbReference type="EMBL" id="KAF1830604.1"/>
    </source>
</evidence>
<dbReference type="Proteomes" id="UP000800040">
    <property type="component" value="Unassembled WGS sequence"/>
</dbReference>
<name>A0A6A5K841_9PLEO</name>
<accession>A0A6A5K841</accession>
<feature type="region of interest" description="Disordered" evidence="1">
    <location>
        <begin position="117"/>
        <end position="180"/>
    </location>
</feature>
<reference evidence="2" key="1">
    <citation type="submission" date="2020-01" db="EMBL/GenBank/DDBJ databases">
        <authorList>
            <consortium name="DOE Joint Genome Institute"/>
            <person name="Haridas S."/>
            <person name="Albert R."/>
            <person name="Binder M."/>
            <person name="Bloem J."/>
            <person name="Labutti K."/>
            <person name="Salamov A."/>
            <person name="Andreopoulos B."/>
            <person name="Baker S.E."/>
            <person name="Barry K."/>
            <person name="Bills G."/>
            <person name="Bluhm B.H."/>
            <person name="Cannon C."/>
            <person name="Castanera R."/>
            <person name="Culley D.E."/>
            <person name="Daum C."/>
            <person name="Ezra D."/>
            <person name="Gonzalez J.B."/>
            <person name="Henrissat B."/>
            <person name="Kuo A."/>
            <person name="Liang C."/>
            <person name="Lipzen A."/>
            <person name="Lutzoni F."/>
            <person name="Magnuson J."/>
            <person name="Mondo S."/>
            <person name="Nolan M."/>
            <person name="Ohm R."/>
            <person name="Pangilinan J."/>
            <person name="Park H.-J."/>
            <person name="Ramirez L."/>
            <person name="Alfaro M."/>
            <person name="Sun H."/>
            <person name="Tritt A."/>
            <person name="Yoshinaga Y."/>
            <person name="Zwiers L.-H."/>
            <person name="Turgeon B.G."/>
            <person name="Goodwin S.B."/>
            <person name="Spatafora J.W."/>
            <person name="Crous P.W."/>
            <person name="Grigoriev I.V."/>
        </authorList>
    </citation>
    <scope>NUCLEOTIDE SEQUENCE</scope>
    <source>
        <strain evidence="2">P77</strain>
    </source>
</reference>
<organism evidence="2 3">
    <name type="scientific">Decorospora gaudefroyi</name>
    <dbReference type="NCBI Taxonomy" id="184978"/>
    <lineage>
        <taxon>Eukaryota</taxon>
        <taxon>Fungi</taxon>
        <taxon>Dikarya</taxon>
        <taxon>Ascomycota</taxon>
        <taxon>Pezizomycotina</taxon>
        <taxon>Dothideomycetes</taxon>
        <taxon>Pleosporomycetidae</taxon>
        <taxon>Pleosporales</taxon>
        <taxon>Pleosporineae</taxon>
        <taxon>Pleosporaceae</taxon>
        <taxon>Decorospora</taxon>
    </lineage>
</organism>
<protein>
    <recommendedName>
        <fullName evidence="4">Rpr2-domain-containing protein</fullName>
    </recommendedName>
</protein>
<dbReference type="PANTHER" id="PTHR14742:SF3">
    <property type="entry name" value="RIBONUCLEASE MRP PROTEIN SUBUNIT SNM1"/>
    <property type="match status" value="1"/>
</dbReference>
<evidence type="ECO:0008006" key="4">
    <source>
        <dbReference type="Google" id="ProtNLM"/>
    </source>
</evidence>
<sequence length="194" mass="21388">MALVDQTELRAKYLNEAAHLLAVASPAAAAFLGTARNRLVEDAGLEVPNRELEAFRRSVCGACGSIMVPGWSCKVSSRTQRERFDIKDRSSTKVSTKPEKNTAYICLRCHRETRQTLQTKPRRRIGKSRSLLDTKPAPGVTKSTKEADDITTKTANVSSKQRQKARKGGLQAMLEKKKSQTSGLGGFDLMDFAM</sequence>
<dbReference type="InterPro" id="IPR007175">
    <property type="entry name" value="Rpr2/Snm1/Rpp21"/>
</dbReference>
<dbReference type="PANTHER" id="PTHR14742">
    <property type="entry name" value="RIBONUCLEASE P SUBUNIT P21"/>
    <property type="match status" value="1"/>
</dbReference>
<proteinExistence type="predicted"/>
<dbReference type="GO" id="GO:0005655">
    <property type="term" value="C:nucleolar ribonuclease P complex"/>
    <property type="evidence" value="ECO:0007669"/>
    <property type="project" value="TreeGrafter"/>
</dbReference>
<dbReference type="GO" id="GO:0008033">
    <property type="term" value="P:tRNA processing"/>
    <property type="evidence" value="ECO:0007669"/>
    <property type="project" value="TreeGrafter"/>
</dbReference>
<gene>
    <name evidence="2" type="ORF">BDW02DRAFT_572843</name>
</gene>
<keyword evidence="3" id="KW-1185">Reference proteome</keyword>
<dbReference type="AlphaFoldDB" id="A0A6A5K841"/>
<dbReference type="Gene3D" id="6.20.50.20">
    <property type="match status" value="1"/>
</dbReference>
<evidence type="ECO:0000313" key="3">
    <source>
        <dbReference type="Proteomes" id="UP000800040"/>
    </source>
</evidence>